<dbReference type="EMBL" id="CP009962">
    <property type="protein sequence ID" value="AIY39234.1"/>
    <property type="molecule type" value="Genomic_DNA"/>
</dbReference>
<dbReference type="InterPro" id="IPR023614">
    <property type="entry name" value="Porin_dom_sf"/>
</dbReference>
<dbReference type="OrthoDB" id="5289162at2"/>
<dbReference type="Gene3D" id="2.40.160.10">
    <property type="entry name" value="Porin"/>
    <property type="match status" value="1"/>
</dbReference>
<dbReference type="PRINTS" id="PR00182">
    <property type="entry name" value="ECOLNEIPORIN"/>
</dbReference>
<sequence length="403" mass="42000">MKKSLIVLSMLGSCSYAAQAQTNVTVYGLLDSGVTYVNKIAAPTAANARGTGSRFSVDSGDLQQSRFGFKGTEDLGGGMKALFNLEGGFAVDTGASGQGGLTFGRTSIVGLSGNFGTVQLGRRKDFIDEVATYYSSVYDFGVFINGVHDNNLDRVGGNRANNQIRYDTPLMKGLVLNATYGFGETAGSTSTGQSIGLGANYSNGPFGIGIGYWQSKLGTMTGGVNTSSDQGATLGAGCTPSYGHPGDTCIKTWMLGSSYKTGPWRFFGAWSKVLQPLATYGGSDAPLASKFAGAAGLAPFTAGGSNNNSTNVFDLGVNYAVSDTLRLVASVLQSRYSFVGTGTKGRLNQVNLGIDYAFSKRTDLYSYVANLRASDMYNPGITGGAPGADNAQTAFTVGLRHKF</sequence>
<dbReference type="Proteomes" id="UP000030302">
    <property type="component" value="Chromosome"/>
</dbReference>
<dbReference type="Pfam" id="PF13609">
    <property type="entry name" value="Porin_4"/>
    <property type="match status" value="1"/>
</dbReference>
<dbReference type="SUPFAM" id="SSF56935">
    <property type="entry name" value="Porins"/>
    <property type="match status" value="1"/>
</dbReference>
<evidence type="ECO:0000256" key="10">
    <source>
        <dbReference type="ARBA" id="ARBA00023237"/>
    </source>
</evidence>
<dbReference type="PANTHER" id="PTHR34501">
    <property type="entry name" value="PROTEIN YDDL-RELATED"/>
    <property type="match status" value="1"/>
</dbReference>
<evidence type="ECO:0000256" key="7">
    <source>
        <dbReference type="ARBA" id="ARBA00023065"/>
    </source>
</evidence>
<evidence type="ECO:0000256" key="2">
    <source>
        <dbReference type="ARBA" id="ARBA00011233"/>
    </source>
</evidence>
<reference evidence="14" key="1">
    <citation type="journal article" date="2014" name="Soil Biol. Biochem.">
        <title>Structure and function of bacterial communities in ageing soils: Insights from the Mendocino ecological staircase.</title>
        <authorList>
            <person name="Uroz S."/>
            <person name="Tech J.J."/>
            <person name="Sawaya N.A."/>
            <person name="Frey-Klett P."/>
            <person name="Leveau J.H.J."/>
        </authorList>
    </citation>
    <scope>NUCLEOTIDE SEQUENCE [LARGE SCALE GENOMIC DNA]</scope>
    <source>
        <strain evidence="14">Cal35</strain>
    </source>
</reference>
<keyword evidence="8" id="KW-0626">Porin</keyword>
<protein>
    <submittedName>
        <fullName evidence="13">Outer membrane protein (Porin)</fullName>
    </submittedName>
</protein>
<dbReference type="KEGG" id="care:LT85_0074"/>
<dbReference type="GO" id="GO:0009279">
    <property type="term" value="C:cell outer membrane"/>
    <property type="evidence" value="ECO:0007669"/>
    <property type="project" value="UniProtKB-SubCell"/>
</dbReference>
<dbReference type="PRINTS" id="PR00184">
    <property type="entry name" value="NEISSPPORIN"/>
</dbReference>
<keyword evidence="10" id="KW-0998">Cell outer membrane</keyword>
<name>A0A0A1F6E4_9BURK</name>
<dbReference type="STRING" id="279058.LT85_0074"/>
<evidence type="ECO:0000313" key="14">
    <source>
        <dbReference type="Proteomes" id="UP000030302"/>
    </source>
</evidence>
<dbReference type="GO" id="GO:0034220">
    <property type="term" value="P:monoatomic ion transmembrane transport"/>
    <property type="evidence" value="ECO:0007669"/>
    <property type="project" value="InterPro"/>
</dbReference>
<dbReference type="InterPro" id="IPR050298">
    <property type="entry name" value="Gram-neg_bact_OMP"/>
</dbReference>
<evidence type="ECO:0000256" key="9">
    <source>
        <dbReference type="ARBA" id="ARBA00023136"/>
    </source>
</evidence>
<evidence type="ECO:0000256" key="1">
    <source>
        <dbReference type="ARBA" id="ARBA00004571"/>
    </source>
</evidence>
<keyword evidence="6 11" id="KW-0732">Signal</keyword>
<evidence type="ECO:0000256" key="6">
    <source>
        <dbReference type="ARBA" id="ARBA00022729"/>
    </source>
</evidence>
<dbReference type="CDD" id="cd00342">
    <property type="entry name" value="gram_neg_porins"/>
    <property type="match status" value="1"/>
</dbReference>
<accession>A0A0A1F6E4</accession>
<keyword evidence="5" id="KW-0812">Transmembrane</keyword>
<organism evidence="13 14">
    <name type="scientific">Collimonas arenae</name>
    <dbReference type="NCBI Taxonomy" id="279058"/>
    <lineage>
        <taxon>Bacteria</taxon>
        <taxon>Pseudomonadati</taxon>
        <taxon>Pseudomonadota</taxon>
        <taxon>Betaproteobacteria</taxon>
        <taxon>Burkholderiales</taxon>
        <taxon>Oxalobacteraceae</taxon>
        <taxon>Collimonas</taxon>
    </lineage>
</organism>
<dbReference type="InterPro" id="IPR002299">
    <property type="entry name" value="Porin_Neis"/>
</dbReference>
<feature type="domain" description="Porin" evidence="12">
    <location>
        <begin position="9"/>
        <end position="374"/>
    </location>
</feature>
<feature type="signal peptide" evidence="11">
    <location>
        <begin position="1"/>
        <end position="20"/>
    </location>
</feature>
<evidence type="ECO:0000256" key="3">
    <source>
        <dbReference type="ARBA" id="ARBA00022448"/>
    </source>
</evidence>
<evidence type="ECO:0000256" key="5">
    <source>
        <dbReference type="ARBA" id="ARBA00022692"/>
    </source>
</evidence>
<keyword evidence="3" id="KW-0813">Transport</keyword>
<gene>
    <name evidence="13" type="ORF">LT85_0074</name>
</gene>
<evidence type="ECO:0000259" key="12">
    <source>
        <dbReference type="Pfam" id="PF13609"/>
    </source>
</evidence>
<dbReference type="GO" id="GO:0015288">
    <property type="term" value="F:porin activity"/>
    <property type="evidence" value="ECO:0007669"/>
    <property type="project" value="UniProtKB-KW"/>
</dbReference>
<comment type="subunit">
    <text evidence="2">Homotrimer.</text>
</comment>
<proteinExistence type="predicted"/>
<dbReference type="GO" id="GO:0046930">
    <property type="term" value="C:pore complex"/>
    <property type="evidence" value="ECO:0007669"/>
    <property type="project" value="UniProtKB-KW"/>
</dbReference>
<evidence type="ECO:0000256" key="8">
    <source>
        <dbReference type="ARBA" id="ARBA00023114"/>
    </source>
</evidence>
<evidence type="ECO:0000313" key="13">
    <source>
        <dbReference type="EMBL" id="AIY39234.1"/>
    </source>
</evidence>
<keyword evidence="7" id="KW-0406">Ion transport</keyword>
<dbReference type="RefSeq" id="WP_038483970.1">
    <property type="nucleotide sequence ID" value="NZ_CP009962.1"/>
</dbReference>
<keyword evidence="9" id="KW-0472">Membrane</keyword>
<dbReference type="InterPro" id="IPR033900">
    <property type="entry name" value="Gram_neg_porin_domain"/>
</dbReference>
<feature type="chain" id="PRO_5001974014" evidence="11">
    <location>
        <begin position="21"/>
        <end position="403"/>
    </location>
</feature>
<dbReference type="HOGENOM" id="CLU_038238_0_1_4"/>
<keyword evidence="4" id="KW-1134">Transmembrane beta strand</keyword>
<dbReference type="InterPro" id="IPR001702">
    <property type="entry name" value="Porin_Gram-ve"/>
</dbReference>
<evidence type="ECO:0000256" key="11">
    <source>
        <dbReference type="SAM" id="SignalP"/>
    </source>
</evidence>
<keyword evidence="14" id="KW-1185">Reference proteome</keyword>
<evidence type="ECO:0000256" key="4">
    <source>
        <dbReference type="ARBA" id="ARBA00022452"/>
    </source>
</evidence>
<dbReference type="PANTHER" id="PTHR34501:SF9">
    <property type="entry name" value="MAJOR OUTER MEMBRANE PROTEIN P.IA"/>
    <property type="match status" value="1"/>
</dbReference>
<dbReference type="AlphaFoldDB" id="A0A0A1F6E4"/>
<comment type="subcellular location">
    <subcellularLocation>
        <location evidence="1">Cell outer membrane</location>
        <topology evidence="1">Multi-pass membrane protein</topology>
    </subcellularLocation>
</comment>